<gene>
    <name evidence="9" type="ORF">KP78_38570</name>
</gene>
<comment type="similarity">
    <text evidence="1 5">Belongs to the HAD-like hydrolase superfamily. NagD family.</text>
</comment>
<keyword evidence="3 9" id="KW-0378">Hydrolase</keyword>
<evidence type="ECO:0000313" key="9">
    <source>
        <dbReference type="EMBL" id="KIL42634.1"/>
    </source>
</evidence>
<dbReference type="FunFam" id="3.40.50.1000:FF:000053">
    <property type="entry name" value="TIGR01457 family HAD hydrolase"/>
    <property type="match status" value="1"/>
</dbReference>
<dbReference type="Pfam" id="PF13242">
    <property type="entry name" value="Hydrolase_like"/>
    <property type="match status" value="1"/>
</dbReference>
<feature type="binding site" evidence="8">
    <location>
        <position position="24"/>
    </location>
    <ligand>
        <name>Mg(2+)</name>
        <dbReference type="ChEBI" id="CHEBI:18420"/>
    </ligand>
</feature>
<dbReference type="InterPro" id="IPR006354">
    <property type="entry name" value="HAD-SF_hydro_IIA_hyp1"/>
</dbReference>
<dbReference type="GO" id="GO:0005737">
    <property type="term" value="C:cytoplasm"/>
    <property type="evidence" value="ECO:0007669"/>
    <property type="project" value="TreeGrafter"/>
</dbReference>
<evidence type="ECO:0000256" key="4">
    <source>
        <dbReference type="ARBA" id="ARBA00022842"/>
    </source>
</evidence>
<name>A0A0C2RLL5_9BACL</name>
<comment type="caution">
    <text evidence="9">The sequence shown here is derived from an EMBL/GenBank/DDBJ whole genome shotgun (WGS) entry which is preliminary data.</text>
</comment>
<evidence type="ECO:0000256" key="2">
    <source>
        <dbReference type="ARBA" id="ARBA00022723"/>
    </source>
</evidence>
<dbReference type="PATRIC" id="fig|889306.3.peg.3874"/>
<keyword evidence="10" id="KW-1185">Reference proteome</keyword>
<dbReference type="CDD" id="cd07530">
    <property type="entry name" value="HAD_Pase_UmpH-like"/>
    <property type="match status" value="1"/>
</dbReference>
<dbReference type="EMBL" id="JXRP01000022">
    <property type="protein sequence ID" value="KIL42634.1"/>
    <property type="molecule type" value="Genomic_DNA"/>
</dbReference>
<accession>A0A0C2RLL5</accession>
<comment type="function">
    <text evidence="5">Catalyzes the dephosphorylation of 2-6 carbon acid sugars in vitro.</text>
</comment>
<evidence type="ECO:0000256" key="8">
    <source>
        <dbReference type="PIRSR" id="PIRSR000915-3"/>
    </source>
</evidence>
<dbReference type="InterPro" id="IPR023214">
    <property type="entry name" value="HAD_sf"/>
</dbReference>
<dbReference type="Gene3D" id="3.40.50.1000">
    <property type="entry name" value="HAD superfamily/HAD-like"/>
    <property type="match status" value="2"/>
</dbReference>
<evidence type="ECO:0000256" key="3">
    <source>
        <dbReference type="ARBA" id="ARBA00022801"/>
    </source>
</evidence>
<evidence type="ECO:0000256" key="5">
    <source>
        <dbReference type="PIRNR" id="PIRNR000915"/>
    </source>
</evidence>
<proteinExistence type="inferred from homology"/>
<dbReference type="Pfam" id="PF13344">
    <property type="entry name" value="Hydrolase_6"/>
    <property type="match status" value="1"/>
</dbReference>
<dbReference type="PANTHER" id="PTHR19288:SF46">
    <property type="entry name" value="HALOACID DEHALOGENASE-LIKE HYDROLASE DOMAIN-CONTAINING PROTEIN 2"/>
    <property type="match status" value="1"/>
</dbReference>
<feature type="binding site" evidence="7">
    <location>
        <position position="195"/>
    </location>
    <ligand>
        <name>substrate</name>
    </ligand>
</feature>
<dbReference type="EC" id="3.1.3.-" evidence="5"/>
<feature type="active site" description="Nucleophile" evidence="6">
    <location>
        <position position="24"/>
    </location>
</feature>
<dbReference type="SUPFAM" id="SSF56784">
    <property type="entry name" value="HAD-like"/>
    <property type="match status" value="1"/>
</dbReference>
<feature type="binding site" evidence="8">
    <location>
        <position position="220"/>
    </location>
    <ligand>
        <name>Mg(2+)</name>
        <dbReference type="ChEBI" id="CHEBI:18420"/>
    </ligand>
</feature>
<sequence>MSKAEAIERKDETPMKDYKGYLIDLDGTIYRGSEKIEEAVHFVQQLNAKGIPYLFVTNNSSKTPEQVAEHLKGFDVPATKDQVFSSAMATAAYIADEKEGASVYMIGGDGLKLALQEKGMTIITESPDYVVVGLDREITYEKLAFACLAVRGGAKFISTNGDIALPTERGFLPGNGSLTSVITVSTETNPVFIGKPEAIIMEQALAVLGLPKEDVIMVGDYYDTDIMAGINVGMDTLMVHTGVTTPEALRDKTIQPTYAIHSLAEWPLK</sequence>
<keyword evidence="4 5" id="KW-0460">Magnesium</keyword>
<dbReference type="GO" id="GO:0046872">
    <property type="term" value="F:metal ion binding"/>
    <property type="evidence" value="ECO:0007669"/>
    <property type="project" value="UniProtKB-KW"/>
</dbReference>
<dbReference type="InterPro" id="IPR006357">
    <property type="entry name" value="HAD-SF_hydro_IIA"/>
</dbReference>
<reference evidence="9 10" key="1">
    <citation type="submission" date="2015-01" db="EMBL/GenBank/DDBJ databases">
        <title>Genome sequencing of Jeotgalibacillus soli.</title>
        <authorList>
            <person name="Goh K.M."/>
            <person name="Chan K.-G."/>
            <person name="Yaakop A.S."/>
            <person name="Ee R."/>
            <person name="Gan H.M."/>
            <person name="Chan C.S."/>
        </authorList>
    </citation>
    <scope>NUCLEOTIDE SEQUENCE [LARGE SCALE GENOMIC DNA]</scope>
    <source>
        <strain evidence="9 10">P9</strain>
    </source>
</reference>
<evidence type="ECO:0000256" key="1">
    <source>
        <dbReference type="ARBA" id="ARBA00006696"/>
    </source>
</evidence>
<evidence type="ECO:0000256" key="6">
    <source>
        <dbReference type="PIRSR" id="PIRSR000915-1"/>
    </source>
</evidence>
<dbReference type="STRING" id="889306.KP78_38570"/>
<dbReference type="SFLD" id="SFLDG01139">
    <property type="entry name" value="C2.A:_Pyridoxal_Phosphate_Phos"/>
    <property type="match status" value="1"/>
</dbReference>
<dbReference type="AlphaFoldDB" id="A0A0C2RLL5"/>
<dbReference type="PANTHER" id="PTHR19288">
    <property type="entry name" value="4-NITROPHENYLPHOSPHATASE-RELATED"/>
    <property type="match status" value="1"/>
</dbReference>
<dbReference type="GO" id="GO:0016791">
    <property type="term" value="F:phosphatase activity"/>
    <property type="evidence" value="ECO:0007669"/>
    <property type="project" value="TreeGrafter"/>
</dbReference>
<evidence type="ECO:0000313" key="10">
    <source>
        <dbReference type="Proteomes" id="UP000031938"/>
    </source>
</evidence>
<feature type="active site" description="Proton donor" evidence="6">
    <location>
        <position position="26"/>
    </location>
</feature>
<dbReference type="PIRSF" id="PIRSF000915">
    <property type="entry name" value="PGP-type_phosphatase"/>
    <property type="match status" value="1"/>
</dbReference>
<comment type="cofactor">
    <cofactor evidence="8">
        <name>Mg(2+)</name>
        <dbReference type="ChEBI" id="CHEBI:18420"/>
    </cofactor>
    <text evidence="8">Divalent metal ions. Mg(2+) is the most effective.</text>
</comment>
<dbReference type="NCBIfam" id="TIGR01457">
    <property type="entry name" value="HAD-SF-IIA-hyp2"/>
    <property type="match status" value="1"/>
</dbReference>
<dbReference type="InterPro" id="IPR036412">
    <property type="entry name" value="HAD-like_sf"/>
</dbReference>
<dbReference type="SFLD" id="SFLDS00003">
    <property type="entry name" value="Haloacid_Dehalogenase"/>
    <property type="match status" value="1"/>
</dbReference>
<keyword evidence="2 5" id="KW-0479">Metal-binding</keyword>
<dbReference type="Proteomes" id="UP000031938">
    <property type="component" value="Unassembled WGS sequence"/>
</dbReference>
<organism evidence="9 10">
    <name type="scientific">Jeotgalibacillus soli</name>
    <dbReference type="NCBI Taxonomy" id="889306"/>
    <lineage>
        <taxon>Bacteria</taxon>
        <taxon>Bacillati</taxon>
        <taxon>Bacillota</taxon>
        <taxon>Bacilli</taxon>
        <taxon>Bacillales</taxon>
        <taxon>Caryophanaceae</taxon>
        <taxon>Jeotgalibacillus</taxon>
    </lineage>
</organism>
<dbReference type="NCBIfam" id="TIGR01460">
    <property type="entry name" value="HAD-SF-IIA"/>
    <property type="match status" value="1"/>
</dbReference>
<evidence type="ECO:0000256" key="7">
    <source>
        <dbReference type="PIRSR" id="PIRSR000915-2"/>
    </source>
</evidence>
<protein>
    <recommendedName>
        <fullName evidence="5">Acid sugar phosphatase</fullName>
        <ecNumber evidence="5">3.1.3.-</ecNumber>
    </recommendedName>
</protein>
<feature type="binding site" evidence="8">
    <location>
        <position position="26"/>
    </location>
    <ligand>
        <name>Mg(2+)</name>
        <dbReference type="ChEBI" id="CHEBI:18420"/>
    </ligand>
</feature>